<dbReference type="InterPro" id="IPR011009">
    <property type="entry name" value="Kinase-like_dom_sf"/>
</dbReference>
<dbReference type="GO" id="GO:0004693">
    <property type="term" value="F:cyclin-dependent protein serine/threonine kinase activity"/>
    <property type="evidence" value="ECO:0007669"/>
    <property type="project" value="UniProtKB-EC"/>
</dbReference>
<keyword evidence="2" id="KW-0808">Transferase</keyword>
<proteinExistence type="predicted"/>
<dbReference type="GO" id="GO:0005524">
    <property type="term" value="F:ATP binding"/>
    <property type="evidence" value="ECO:0007669"/>
    <property type="project" value="InterPro"/>
</dbReference>
<dbReference type="Proteomes" id="UP000031512">
    <property type="component" value="Chromosome 3"/>
</dbReference>
<evidence type="ECO:0000259" key="1">
    <source>
        <dbReference type="PROSITE" id="PS50011"/>
    </source>
</evidence>
<evidence type="ECO:0000313" key="3">
    <source>
        <dbReference type="Proteomes" id="UP000031512"/>
    </source>
</evidence>
<dbReference type="EC" id="2.7.11.17" evidence="2"/>
<dbReference type="SMART" id="SM00220">
    <property type="entry name" value="S_TKc"/>
    <property type="match status" value="1"/>
</dbReference>
<evidence type="ECO:0000313" key="2">
    <source>
        <dbReference type="EMBL" id="AFZ80734.1"/>
    </source>
</evidence>
<gene>
    <name evidence="2" type="ORF">BEWA_001410</name>
</gene>
<keyword evidence="3" id="KW-1185">Reference proteome</keyword>
<dbReference type="STRING" id="1537102.L0B0R6"/>
<dbReference type="GO" id="GO:0005634">
    <property type="term" value="C:nucleus"/>
    <property type="evidence" value="ECO:0007669"/>
    <property type="project" value="TreeGrafter"/>
</dbReference>
<accession>L0B0R6</accession>
<dbReference type="EMBL" id="CP001670">
    <property type="protein sequence ID" value="AFZ80734.1"/>
    <property type="molecule type" value="Genomic_DNA"/>
</dbReference>
<dbReference type="PROSITE" id="PS00108">
    <property type="entry name" value="PROTEIN_KINASE_ST"/>
    <property type="match status" value="1"/>
</dbReference>
<protein>
    <submittedName>
        <fullName evidence="2">Protein kinase domain-containing protein</fullName>
        <ecNumber evidence="2">2.7.11.17</ecNumber>
        <ecNumber evidence="2">2.7.11.22</ecNumber>
    </submittedName>
</protein>
<keyword evidence="2" id="KW-0418">Kinase</keyword>
<dbReference type="GO" id="GO:0044773">
    <property type="term" value="P:mitotic DNA damage checkpoint signaling"/>
    <property type="evidence" value="ECO:0007669"/>
    <property type="project" value="TreeGrafter"/>
</dbReference>
<dbReference type="GO" id="GO:0004683">
    <property type="term" value="F:calcium/calmodulin-dependent protein kinase activity"/>
    <property type="evidence" value="ECO:0007669"/>
    <property type="project" value="UniProtKB-EC"/>
</dbReference>
<dbReference type="PROSITE" id="PS50011">
    <property type="entry name" value="PROTEIN_KINASE_DOM"/>
    <property type="match status" value="1"/>
</dbReference>
<dbReference type="eggNOG" id="KOG0585">
    <property type="taxonomic scope" value="Eukaryota"/>
</dbReference>
<dbReference type="Gene3D" id="1.10.510.10">
    <property type="entry name" value="Transferase(Phosphotransferase) domain 1"/>
    <property type="match status" value="2"/>
</dbReference>
<feature type="domain" description="Protein kinase" evidence="1">
    <location>
        <begin position="74"/>
        <end position="532"/>
    </location>
</feature>
<dbReference type="OrthoDB" id="343108at2759"/>
<sequence>MNAFASILAKKLASGGICVTENAIYWKPAKVVLSESKDEGTHRNSQVYTNLELCKPPNGLFIQRITIGRAINQYFIQRKIAQTNNATIWLCYDILDKKCLCMKMYHITACKRERAVRFYRDDTQVITFFDKLIDEILLHSYLQECKGVAKIKEVIFNDDDDLIYFIMSYYPSQLMHYDPLLQSYSGPCFDDSTQEPCRRLYKESFAKKIVKQLAETLEFFHSNGIIHKDIKPENILMKYKDPSMFETIPIDDEDSDSLSVYSDEVFEFKLSTQEILDLQSSLEEDVSDSMDIVNFKDYLPDSEFPYHPNITSDFYWCVWEDARLVVDFSSTISDFVANSTSFGIGRNSILYAEEILKECSLSHFPLYDYLVKNSDKIQYKVNSSFLKCTQISGSKFSNDTEEQSDQEQLCVITDFGVACLAEVEDEQLVIFDSEGSLAFTSPESLKYIEGSIPGRERDVFSLGVTLYCMIYGKLPYYGNGGIQMLMSMLETPLSFHTFRQISQELKSLISGMLQINHKNRLSLREVLEHPWINS</sequence>
<organism evidence="2 3">
    <name type="scientific">Theileria equi strain WA</name>
    <dbReference type="NCBI Taxonomy" id="1537102"/>
    <lineage>
        <taxon>Eukaryota</taxon>
        <taxon>Sar</taxon>
        <taxon>Alveolata</taxon>
        <taxon>Apicomplexa</taxon>
        <taxon>Aconoidasida</taxon>
        <taxon>Piroplasmida</taxon>
        <taxon>Theileriidae</taxon>
        <taxon>Theileria</taxon>
    </lineage>
</organism>
<dbReference type="VEuPathDB" id="PiroplasmaDB:BEWA_001410"/>
<dbReference type="EC" id="2.7.11.22" evidence="2"/>
<dbReference type="AlphaFoldDB" id="L0B0R6"/>
<dbReference type="KEGG" id="beq:BEWA_001410"/>
<name>L0B0R6_THEEQ</name>
<dbReference type="RefSeq" id="XP_004830400.1">
    <property type="nucleotide sequence ID" value="XM_004830343.1"/>
</dbReference>
<dbReference type="InterPro" id="IPR008271">
    <property type="entry name" value="Ser/Thr_kinase_AS"/>
</dbReference>
<dbReference type="PANTHER" id="PTHR44167:SF24">
    <property type="entry name" value="SERINE_THREONINE-PROTEIN KINASE CHK2"/>
    <property type="match status" value="1"/>
</dbReference>
<dbReference type="Pfam" id="PF00069">
    <property type="entry name" value="Pkinase"/>
    <property type="match status" value="2"/>
</dbReference>
<dbReference type="PANTHER" id="PTHR44167">
    <property type="entry name" value="OVARIAN-SPECIFIC SERINE/THREONINE-PROTEIN KINASE LOK-RELATED"/>
    <property type="match status" value="1"/>
</dbReference>
<dbReference type="GeneID" id="15805462"/>
<reference evidence="2 3" key="1">
    <citation type="journal article" date="2012" name="BMC Genomics">
        <title>Comparative genomic analysis and phylogenetic position of Theileria equi.</title>
        <authorList>
            <person name="Kappmeyer L.S."/>
            <person name="Thiagarajan M."/>
            <person name="Herndon D.R."/>
            <person name="Ramsay J.D."/>
            <person name="Caler E."/>
            <person name="Djikeng A."/>
            <person name="Gillespie J.J."/>
            <person name="Lau A.O."/>
            <person name="Roalson E.H."/>
            <person name="Silva J.C."/>
            <person name="Silva M.G."/>
            <person name="Suarez C.E."/>
            <person name="Ueti M.W."/>
            <person name="Nene V.M."/>
            <person name="Mealey R.H."/>
            <person name="Knowles D.P."/>
            <person name="Brayton K.A."/>
        </authorList>
    </citation>
    <scope>NUCLEOTIDE SEQUENCE [LARGE SCALE GENOMIC DNA]</scope>
    <source>
        <strain evidence="2 3">WA</strain>
    </source>
</reference>
<dbReference type="SUPFAM" id="SSF56112">
    <property type="entry name" value="Protein kinase-like (PK-like)"/>
    <property type="match status" value="1"/>
</dbReference>
<dbReference type="InterPro" id="IPR000719">
    <property type="entry name" value="Prot_kinase_dom"/>
</dbReference>